<organism evidence="1">
    <name type="scientific">Pundamilia nyererei</name>
    <dbReference type="NCBI Taxonomy" id="303518"/>
    <lineage>
        <taxon>Eukaryota</taxon>
        <taxon>Metazoa</taxon>
        <taxon>Chordata</taxon>
        <taxon>Craniata</taxon>
        <taxon>Vertebrata</taxon>
        <taxon>Euteleostomi</taxon>
        <taxon>Actinopterygii</taxon>
        <taxon>Neopterygii</taxon>
        <taxon>Teleostei</taxon>
        <taxon>Neoteleostei</taxon>
        <taxon>Acanthomorphata</taxon>
        <taxon>Ovalentaria</taxon>
        <taxon>Cichlomorphae</taxon>
        <taxon>Cichliformes</taxon>
        <taxon>Cichlidae</taxon>
        <taxon>African cichlids</taxon>
        <taxon>Pseudocrenilabrinae</taxon>
        <taxon>Haplochromini</taxon>
        <taxon>Pundamilia</taxon>
    </lineage>
</organism>
<evidence type="ECO:0000313" key="1">
    <source>
        <dbReference type="Ensembl" id="ENSPNYP00000021497.1"/>
    </source>
</evidence>
<proteinExistence type="predicted"/>
<dbReference type="GeneTree" id="ENSGT00940000178527"/>
<protein>
    <submittedName>
        <fullName evidence="1">Uncharacterized protein</fullName>
    </submittedName>
</protein>
<name>A0A3B4GES3_9CICH</name>
<accession>A0A3B4GES3</accession>
<sequence>GSPTVPEPELYRSIQAVLPRETDQLQQSDCFNKGMLRWTLHKKVQKNPASSLSLVWLLIKELEKPFNYLFLIIVSHTKRIFCIFYYHVNCAADHRRWSPAKDKT</sequence>
<dbReference type="AlphaFoldDB" id="A0A3B4GES3"/>
<reference evidence="1" key="1">
    <citation type="submission" date="2023-09" db="UniProtKB">
        <authorList>
            <consortium name="Ensembl"/>
        </authorList>
    </citation>
    <scope>IDENTIFICATION</scope>
</reference>
<dbReference type="Ensembl" id="ENSPNYT00000022015.1">
    <property type="protein sequence ID" value="ENSPNYP00000021497.1"/>
    <property type="gene ID" value="ENSPNYG00000016238.1"/>
</dbReference>
<dbReference type="STRING" id="303518.ENSPNYP00000021497"/>